<comment type="caution">
    <text evidence="1">The sequence shown here is derived from an EMBL/GenBank/DDBJ whole genome shotgun (WGS) entry which is preliminary data.</text>
</comment>
<evidence type="ECO:0000313" key="2">
    <source>
        <dbReference type="Proteomes" id="UP001165064"/>
    </source>
</evidence>
<dbReference type="EMBL" id="BSXS01001759">
    <property type="protein sequence ID" value="GME77157.1"/>
    <property type="molecule type" value="Genomic_DNA"/>
</dbReference>
<protein>
    <submittedName>
        <fullName evidence="1">Unnamed protein product</fullName>
    </submittedName>
</protein>
<name>A0ACB5T0I9_AMBMO</name>
<gene>
    <name evidence="1" type="ORF">Amon02_000291000</name>
</gene>
<dbReference type="Proteomes" id="UP001165064">
    <property type="component" value="Unassembled WGS sequence"/>
</dbReference>
<reference evidence="1" key="1">
    <citation type="submission" date="2023-04" db="EMBL/GenBank/DDBJ databases">
        <title>Ambrosiozyma monospora NBRC 10751.</title>
        <authorList>
            <person name="Ichikawa N."/>
            <person name="Sato H."/>
            <person name="Tonouchi N."/>
        </authorList>
    </citation>
    <scope>NUCLEOTIDE SEQUENCE</scope>
    <source>
        <strain evidence="1">NBRC 10751</strain>
    </source>
</reference>
<proteinExistence type="predicted"/>
<evidence type="ECO:0000313" key="1">
    <source>
        <dbReference type="EMBL" id="GME77157.1"/>
    </source>
</evidence>
<organism evidence="1 2">
    <name type="scientific">Ambrosiozyma monospora</name>
    <name type="common">Yeast</name>
    <name type="synonym">Endomycopsis monosporus</name>
    <dbReference type="NCBI Taxonomy" id="43982"/>
    <lineage>
        <taxon>Eukaryota</taxon>
        <taxon>Fungi</taxon>
        <taxon>Dikarya</taxon>
        <taxon>Ascomycota</taxon>
        <taxon>Saccharomycotina</taxon>
        <taxon>Pichiomycetes</taxon>
        <taxon>Pichiales</taxon>
        <taxon>Pichiaceae</taxon>
        <taxon>Ambrosiozyma</taxon>
    </lineage>
</organism>
<sequence length="328" mass="36724">MSTTRSRNRGRGRRFKGGGGNGIGNRQGGYDNYRRPRDPSKIQPPPTFIAEEDEYGLVDDGSWKNDVGGSNSNNENNNKWERDTDNTRENRRNTRNQNRNNNNNYGNRDDYGYDYVDNNYGYGGGYNDDGYEYDGAGGDDGYGNGYGQDNNYYGQDDNYYDGDNYNHFNGRQNSYRRYGKGYDEDESYESSSYSKRSGSKKSYGDGNGNNGYGHARGRSGNSSFRNSPHSSSFSTRNNSPGRNKKGKSREAPLQPPPSYVEEVYGDYDEDTCGGIGTSVNSLPLGKKRDIFKNRNLDTSGYSNDVKVGDGEVVYYENEEEAKLGEMGG</sequence>
<keyword evidence="2" id="KW-1185">Reference proteome</keyword>
<accession>A0ACB5T0I9</accession>